<keyword evidence="2 7" id="KW-0812">Transmembrane</keyword>
<name>A0A2G8LH56_STIJA</name>
<evidence type="ECO:0000313" key="9">
    <source>
        <dbReference type="EMBL" id="PIK59583.1"/>
    </source>
</evidence>
<dbReference type="STRING" id="307972.A0A2G8LH56"/>
<dbReference type="SUPFAM" id="SSF52540">
    <property type="entry name" value="P-loop containing nucleoside triphosphate hydrolases"/>
    <property type="match status" value="1"/>
</dbReference>
<evidence type="ECO:0000256" key="2">
    <source>
        <dbReference type="ARBA" id="ARBA00022692"/>
    </source>
</evidence>
<dbReference type="Pfam" id="PF00005">
    <property type="entry name" value="ABC_tran"/>
    <property type="match status" value="1"/>
</dbReference>
<dbReference type="OrthoDB" id="6500128at2759"/>
<dbReference type="PROSITE" id="PS00211">
    <property type="entry name" value="ABC_TRANSPORTER_1"/>
    <property type="match status" value="1"/>
</dbReference>
<dbReference type="GO" id="GO:0005524">
    <property type="term" value="F:ATP binding"/>
    <property type="evidence" value="ECO:0007669"/>
    <property type="project" value="UniProtKB-KW"/>
</dbReference>
<comment type="caution">
    <text evidence="9">The sequence shown here is derived from an EMBL/GenBank/DDBJ whole genome shotgun (WGS) entry which is preliminary data.</text>
</comment>
<dbReference type="FunFam" id="3.40.50.300:FF:000630">
    <property type="entry name" value="ATP-binding cassette (ABC) transporter, putative"/>
    <property type="match status" value="1"/>
</dbReference>
<keyword evidence="10" id="KW-1185">Reference proteome</keyword>
<evidence type="ECO:0000256" key="1">
    <source>
        <dbReference type="ARBA" id="ARBA00022448"/>
    </source>
</evidence>
<dbReference type="PANTHER" id="PTHR24223">
    <property type="entry name" value="ATP-BINDING CASSETTE SUB-FAMILY C"/>
    <property type="match status" value="1"/>
</dbReference>
<feature type="transmembrane region" description="Helical" evidence="7">
    <location>
        <begin position="177"/>
        <end position="195"/>
    </location>
</feature>
<keyword evidence="1" id="KW-0813">Transport</keyword>
<keyword evidence="5 7" id="KW-1133">Transmembrane helix</keyword>
<dbReference type="GO" id="GO:0016020">
    <property type="term" value="C:membrane"/>
    <property type="evidence" value="ECO:0007669"/>
    <property type="project" value="InterPro"/>
</dbReference>
<dbReference type="InterPro" id="IPR027417">
    <property type="entry name" value="P-loop_NTPase"/>
</dbReference>
<accession>A0A2G8LH56</accession>
<dbReference type="InterPro" id="IPR003593">
    <property type="entry name" value="AAA+_ATPase"/>
</dbReference>
<evidence type="ECO:0000256" key="4">
    <source>
        <dbReference type="ARBA" id="ARBA00022840"/>
    </source>
</evidence>
<keyword evidence="3" id="KW-0547">Nucleotide-binding</keyword>
<dbReference type="InterPro" id="IPR017871">
    <property type="entry name" value="ABC_transporter-like_CS"/>
</dbReference>
<evidence type="ECO:0000256" key="3">
    <source>
        <dbReference type="ARBA" id="ARBA00022741"/>
    </source>
</evidence>
<dbReference type="Gene3D" id="3.40.50.300">
    <property type="entry name" value="P-loop containing nucleotide triphosphate hydrolases"/>
    <property type="match status" value="1"/>
</dbReference>
<feature type="transmembrane region" description="Helical" evidence="7">
    <location>
        <begin position="154"/>
        <end position="171"/>
    </location>
</feature>
<organism evidence="9 10">
    <name type="scientific">Stichopus japonicus</name>
    <name type="common">Sea cucumber</name>
    <dbReference type="NCBI Taxonomy" id="307972"/>
    <lineage>
        <taxon>Eukaryota</taxon>
        <taxon>Metazoa</taxon>
        <taxon>Echinodermata</taxon>
        <taxon>Eleutherozoa</taxon>
        <taxon>Echinozoa</taxon>
        <taxon>Holothuroidea</taxon>
        <taxon>Aspidochirotacea</taxon>
        <taxon>Aspidochirotida</taxon>
        <taxon>Stichopodidae</taxon>
        <taxon>Apostichopus</taxon>
    </lineage>
</organism>
<sequence>MDIKWMFLFLADNEKAKLIEKEKHIRGRVTWDVYWIYFKHFGSSILVSIFICLVCVIIFNALFNFWLSVWTSSSDGGGGVSILQYVTEAFLTYGCCHSACKLHDKMIYNLIRAPLRYETFPKASKYESKQFQPAAYYVVRKCDAHNLCSLKSGVYFRVVVFLCVVFLTNVVISPPLILFFIVYIIIYCGVYVYFIDASRIRACLLFYPWLLKLYTVFPVPGRTAETKPRFFIILFRQEEKDAYFKFLDKVDNYLLVTKFTIVTIQWVVLNLLLLSCASFLVIAFLAVLGSYRFQLSPSLVGLAIASALEMSSIISSSVISFAHLESSMTSVERVKTYIDVKTENQNGCKPPKDWPSKGNVLVENVTIKYAEHLDPVLKDVSFEILGGQKIGVCGRTGSGKSTLTMSLLRLLIQTKGRITIDGIDIETVPLQTLRSRISVVPQEPILFNGTIRENIDFDGRLADADIWDILEKVQLKDKIARLHTGLDSFISAGGSNFSLGEKQLLCLARTIVRGSTIIVLDEPTAFIDTNTSYQLQRFMKDVFHDKTVITVAHRVTTILNSDMIMVLQDGHIVEYDSPTNLLLKEGSIFASFVRESSETSTTDGV</sequence>
<dbReference type="Proteomes" id="UP000230750">
    <property type="component" value="Unassembled WGS sequence"/>
</dbReference>
<evidence type="ECO:0000256" key="6">
    <source>
        <dbReference type="ARBA" id="ARBA00023136"/>
    </source>
</evidence>
<evidence type="ECO:0000313" key="10">
    <source>
        <dbReference type="Proteomes" id="UP000230750"/>
    </source>
</evidence>
<feature type="domain" description="ABC transporter" evidence="8">
    <location>
        <begin position="360"/>
        <end position="594"/>
    </location>
</feature>
<dbReference type="CDD" id="cd03244">
    <property type="entry name" value="ABCC_MRP_domain2"/>
    <property type="match status" value="1"/>
</dbReference>
<proteinExistence type="predicted"/>
<dbReference type="SMART" id="SM00382">
    <property type="entry name" value="AAA"/>
    <property type="match status" value="1"/>
</dbReference>
<dbReference type="InterPro" id="IPR050173">
    <property type="entry name" value="ABC_transporter_C-like"/>
</dbReference>
<dbReference type="GO" id="GO:0016887">
    <property type="term" value="F:ATP hydrolysis activity"/>
    <property type="evidence" value="ECO:0007669"/>
    <property type="project" value="InterPro"/>
</dbReference>
<evidence type="ECO:0000256" key="7">
    <source>
        <dbReference type="SAM" id="Phobius"/>
    </source>
</evidence>
<dbReference type="PANTHER" id="PTHR24223:SF461">
    <property type="entry name" value="ATP-BINDING CASSETTE SUB-FAMILY C MEMBER SUR"/>
    <property type="match status" value="1"/>
</dbReference>
<dbReference type="Gene3D" id="1.20.1560.10">
    <property type="entry name" value="ABC transporter type 1, transmembrane domain"/>
    <property type="match status" value="2"/>
</dbReference>
<dbReference type="AlphaFoldDB" id="A0A2G8LH56"/>
<dbReference type="SUPFAM" id="SSF90123">
    <property type="entry name" value="ABC transporter transmembrane region"/>
    <property type="match status" value="1"/>
</dbReference>
<reference evidence="9 10" key="1">
    <citation type="journal article" date="2017" name="PLoS Biol.">
        <title>The sea cucumber genome provides insights into morphological evolution and visceral regeneration.</title>
        <authorList>
            <person name="Zhang X."/>
            <person name="Sun L."/>
            <person name="Yuan J."/>
            <person name="Sun Y."/>
            <person name="Gao Y."/>
            <person name="Zhang L."/>
            <person name="Li S."/>
            <person name="Dai H."/>
            <person name="Hamel J.F."/>
            <person name="Liu C."/>
            <person name="Yu Y."/>
            <person name="Liu S."/>
            <person name="Lin W."/>
            <person name="Guo K."/>
            <person name="Jin S."/>
            <person name="Xu P."/>
            <person name="Storey K.B."/>
            <person name="Huan P."/>
            <person name="Zhang T."/>
            <person name="Zhou Y."/>
            <person name="Zhang J."/>
            <person name="Lin C."/>
            <person name="Li X."/>
            <person name="Xing L."/>
            <person name="Huo D."/>
            <person name="Sun M."/>
            <person name="Wang L."/>
            <person name="Mercier A."/>
            <person name="Li F."/>
            <person name="Yang H."/>
            <person name="Xiang J."/>
        </authorList>
    </citation>
    <scope>NUCLEOTIDE SEQUENCE [LARGE SCALE GENOMIC DNA]</scope>
    <source>
        <strain evidence="9">Shaxun</strain>
        <tissue evidence="9">Muscle</tissue>
    </source>
</reference>
<evidence type="ECO:0000259" key="8">
    <source>
        <dbReference type="PROSITE" id="PS50893"/>
    </source>
</evidence>
<dbReference type="InterPro" id="IPR036640">
    <property type="entry name" value="ABC1_TM_sf"/>
</dbReference>
<protein>
    <submittedName>
        <fullName evidence="9">Putative ATP-binding cassette sub-family C member 8-like</fullName>
    </submittedName>
</protein>
<keyword evidence="4 9" id="KW-0067">ATP-binding</keyword>
<gene>
    <name evidence="9" type="ORF">BSL78_03501</name>
</gene>
<dbReference type="PROSITE" id="PS50893">
    <property type="entry name" value="ABC_TRANSPORTER_2"/>
    <property type="match status" value="1"/>
</dbReference>
<dbReference type="EMBL" id="MRZV01000079">
    <property type="protein sequence ID" value="PIK59583.1"/>
    <property type="molecule type" value="Genomic_DNA"/>
</dbReference>
<keyword evidence="6 7" id="KW-0472">Membrane</keyword>
<feature type="transmembrane region" description="Helical" evidence="7">
    <location>
        <begin position="264"/>
        <end position="287"/>
    </location>
</feature>
<dbReference type="GO" id="GO:0042626">
    <property type="term" value="F:ATPase-coupled transmembrane transporter activity"/>
    <property type="evidence" value="ECO:0007669"/>
    <property type="project" value="TreeGrafter"/>
</dbReference>
<dbReference type="InterPro" id="IPR003439">
    <property type="entry name" value="ABC_transporter-like_ATP-bd"/>
</dbReference>
<evidence type="ECO:0000256" key="5">
    <source>
        <dbReference type="ARBA" id="ARBA00022989"/>
    </source>
</evidence>
<feature type="transmembrane region" description="Helical" evidence="7">
    <location>
        <begin position="45"/>
        <end position="67"/>
    </location>
</feature>